<dbReference type="Gene3D" id="1.25.40.10">
    <property type="entry name" value="Tetratricopeptide repeat domain"/>
    <property type="match status" value="1"/>
</dbReference>
<evidence type="ECO:0000256" key="1">
    <source>
        <dbReference type="ARBA" id="ARBA00007730"/>
    </source>
</evidence>
<dbReference type="PANTHER" id="PTHR46332">
    <property type="entry name" value="ASPARTATE BETA-HYDROXYLASE DOMAIN-CONTAINING PROTEIN 2"/>
    <property type="match status" value="1"/>
</dbReference>
<dbReference type="Pfam" id="PF05118">
    <property type="entry name" value="Asp_Arg_Hydrox"/>
    <property type="match status" value="1"/>
</dbReference>
<keyword evidence="8" id="KW-1185">Reference proteome</keyword>
<dbReference type="InterPro" id="IPR007803">
    <property type="entry name" value="Asp/Arg/Pro-Hydrxlase"/>
</dbReference>
<dbReference type="InterPro" id="IPR027443">
    <property type="entry name" value="IPNS-like_sf"/>
</dbReference>
<dbReference type="PROSITE" id="PS50005">
    <property type="entry name" value="TPR"/>
    <property type="match status" value="1"/>
</dbReference>
<protein>
    <submittedName>
        <fullName evidence="7">Tetratricopeptide repeat protein</fullName>
    </submittedName>
</protein>
<dbReference type="InterPro" id="IPR019734">
    <property type="entry name" value="TPR_rpt"/>
</dbReference>
<gene>
    <name evidence="7" type="ORF">GM655_09770</name>
</gene>
<feature type="domain" description="Aspartyl/asparaginy/proline hydroxylase" evidence="6">
    <location>
        <begin position="202"/>
        <end position="365"/>
    </location>
</feature>
<reference evidence="7 8" key="1">
    <citation type="submission" date="2019-11" db="EMBL/GenBank/DDBJ databases">
        <title>Type strains purchased from KCTC, JCM and DSMZ.</title>
        <authorList>
            <person name="Lu H."/>
        </authorList>
    </citation>
    <scope>NUCLEOTIDE SEQUENCE [LARGE SCALE GENOMIC DNA]</scope>
    <source>
        <strain evidence="7 8">DSM 103461</strain>
    </source>
</reference>
<keyword evidence="3" id="KW-0560">Oxidoreductase</keyword>
<evidence type="ECO:0000256" key="3">
    <source>
        <dbReference type="ARBA" id="ARBA00023002"/>
    </source>
</evidence>
<dbReference type="EMBL" id="WNKW01000002">
    <property type="protein sequence ID" value="MTW33114.1"/>
    <property type="molecule type" value="Genomic_DNA"/>
</dbReference>
<dbReference type="Pfam" id="PF13432">
    <property type="entry name" value="TPR_16"/>
    <property type="match status" value="1"/>
</dbReference>
<dbReference type="Proteomes" id="UP000735592">
    <property type="component" value="Unassembled WGS sequence"/>
</dbReference>
<feature type="repeat" description="TPR" evidence="4">
    <location>
        <begin position="43"/>
        <end position="76"/>
    </location>
</feature>
<accession>A0ABW9SQY3</accession>
<name>A0ABW9SQY3_9BURK</name>
<comment type="similarity">
    <text evidence="1">Belongs to the aspartyl/asparaginyl beta-hydroxylase family.</text>
</comment>
<dbReference type="InterPro" id="IPR051821">
    <property type="entry name" value="Asp/Asn_beta-hydroxylase"/>
</dbReference>
<dbReference type="Gene3D" id="2.60.120.330">
    <property type="entry name" value="B-lactam Antibiotic, Isopenicillin N Synthase, Chain"/>
    <property type="match status" value="1"/>
</dbReference>
<evidence type="ECO:0000256" key="4">
    <source>
        <dbReference type="PROSITE-ProRule" id="PRU00339"/>
    </source>
</evidence>
<organism evidence="7 8">
    <name type="scientific">Pseudoduganella danionis</name>
    <dbReference type="NCBI Taxonomy" id="1890295"/>
    <lineage>
        <taxon>Bacteria</taxon>
        <taxon>Pseudomonadati</taxon>
        <taxon>Pseudomonadota</taxon>
        <taxon>Betaproteobacteria</taxon>
        <taxon>Burkholderiales</taxon>
        <taxon>Oxalobacteraceae</taxon>
        <taxon>Telluria group</taxon>
        <taxon>Pseudoduganella</taxon>
    </lineage>
</organism>
<dbReference type="SUPFAM" id="SSF51197">
    <property type="entry name" value="Clavaminate synthase-like"/>
    <property type="match status" value="1"/>
</dbReference>
<keyword evidence="2" id="KW-0223">Dioxygenase</keyword>
<feature type="region of interest" description="Disordered" evidence="5">
    <location>
        <begin position="1"/>
        <end position="24"/>
    </location>
</feature>
<proteinExistence type="inferred from homology"/>
<evidence type="ECO:0000256" key="5">
    <source>
        <dbReference type="SAM" id="MobiDB-lite"/>
    </source>
</evidence>
<dbReference type="InterPro" id="IPR011990">
    <property type="entry name" value="TPR-like_helical_dom_sf"/>
</dbReference>
<evidence type="ECO:0000259" key="6">
    <source>
        <dbReference type="Pfam" id="PF05118"/>
    </source>
</evidence>
<evidence type="ECO:0000313" key="7">
    <source>
        <dbReference type="EMBL" id="MTW33114.1"/>
    </source>
</evidence>
<keyword evidence="4" id="KW-0802">TPR repeat</keyword>
<dbReference type="SUPFAM" id="SSF48452">
    <property type="entry name" value="TPR-like"/>
    <property type="match status" value="1"/>
</dbReference>
<evidence type="ECO:0000256" key="2">
    <source>
        <dbReference type="ARBA" id="ARBA00022964"/>
    </source>
</evidence>
<evidence type="ECO:0000313" key="8">
    <source>
        <dbReference type="Proteomes" id="UP000735592"/>
    </source>
</evidence>
<dbReference type="PANTHER" id="PTHR46332:SF5">
    <property type="entry name" value="ASPARTATE BETA-HYDROXYLASE DOMAIN CONTAINING 2"/>
    <property type="match status" value="1"/>
</dbReference>
<comment type="caution">
    <text evidence="7">The sequence shown here is derived from an EMBL/GenBank/DDBJ whole genome shotgun (WGS) entry which is preliminary data.</text>
</comment>
<sequence>MRSTLSTAIPPATKPDTMTASHQDATAARDHYLQLTSNGQGGPQAWFGLAQAQHALGEIKAALAALEQAVSAAPDNLQLLLYKGDLLAADGNAPAAAAFYRTALDAAPPDQELPAQLRAHVQKARHACAEYMEKFEQKLQNNLAQAGYTHGREHARFRQSLDLLLGRKQLYLQQPRLYYFPGLPQIQYFEREAFPWLDQVEAATPAIRAELEQILKDQDAFEPYLKPDPTLPARERGGLHNNRDWSAFYLYRNGEIVAENAARCPATMAAMAHVPMPQIAGRAPTVLFSLMRPGAHITPHTGILNTRLICHLPLIVPQGCSLRVGNETRHWEEGKAWVFDDSIEHEAWNRSNETRVILLFETWRPELSESERTLVSTMLGSIEDGNDWET</sequence>
<dbReference type="SMART" id="SM00028">
    <property type="entry name" value="TPR"/>
    <property type="match status" value="2"/>
</dbReference>